<evidence type="ECO:0000313" key="4">
    <source>
        <dbReference type="Proteomes" id="UP000293195"/>
    </source>
</evidence>
<evidence type="ECO:0000313" key="3">
    <source>
        <dbReference type="EMBL" id="RYN89033.1"/>
    </source>
</evidence>
<dbReference type="Gene3D" id="3.40.1580.10">
    <property type="entry name" value="SMI1/KNR4-like"/>
    <property type="match status" value="1"/>
</dbReference>
<dbReference type="Pfam" id="PF09346">
    <property type="entry name" value="SMI1_KNR4"/>
    <property type="match status" value="1"/>
</dbReference>
<sequence length="607" mass="67787">MSSSSSPSFMACLSQCDNDRLYHHTGYIIPELALLGYTDVAGRLISKLNNYDLYHDSYPYRSQGSLWFLWDLRAKEDGVPWPDGEEEKVRQAVRNRRAKQRAVTQTTQRNKTAAKKRLASSIGSPKEEPMNVAIQVQPPQEDPKVSLHTVGAKEESRDAVMPSDDEAVSLDDIQRELELQANKSDGPSSTTQMLTNARDIVHNLETAGRTTHVSSLSCDLLEALDLVLAAEEQHGKHEQGRGLDLLGAPTSDELLQWLAYSLGERHSDNWAIAGSRQAWRLYKRGALRQALSIDEAALAAFAHDFEIALIERLTNGRTKPSAHLPMPELLKAAEDVTQAIRTDAEVSQNSVRARSTSLFDSPATEEQIAQAEARLGIKLPSDYKTFLQISNGTVGHMWGHPLGDFQPPLHKVDKLRWLDPAEEDYFTGLALEIPARWANWPFAPRPTANGYGDYPEHFVIGRGLELGFEDIDNVWLIPPSTVTPIKDAVKKLLEDENLSELDKNSVRNAVRDFAGSEEEWEQMEWACVTWASGGTAAMFFYPGFKAWLERVVEHGSATAYVKDEDQDQGTKVLKSQKWLGNLFGKVGEGKGSMEVPKWLRDAVQEVR</sequence>
<feature type="domain" description="Knr4/Smi1-like" evidence="2">
    <location>
        <begin position="362"/>
        <end position="550"/>
    </location>
</feature>
<keyword evidence="4" id="KW-1185">Reference proteome</keyword>
<evidence type="ECO:0000256" key="1">
    <source>
        <dbReference type="SAM" id="MobiDB-lite"/>
    </source>
</evidence>
<name>A0ABY0FTB8_9PLEO</name>
<gene>
    <name evidence="3" type="ORF">AA0119_g11745</name>
</gene>
<comment type="caution">
    <text evidence="3">The sequence shown here is derived from an EMBL/GenBank/DDBJ whole genome shotgun (WGS) entry which is preliminary data.</text>
</comment>
<dbReference type="InterPro" id="IPR037883">
    <property type="entry name" value="Knr4/Smi1-like_sf"/>
</dbReference>
<organism evidence="3 4">
    <name type="scientific">Alternaria tenuissima</name>
    <dbReference type="NCBI Taxonomy" id="119927"/>
    <lineage>
        <taxon>Eukaryota</taxon>
        <taxon>Fungi</taxon>
        <taxon>Dikarya</taxon>
        <taxon>Ascomycota</taxon>
        <taxon>Pezizomycotina</taxon>
        <taxon>Dothideomycetes</taxon>
        <taxon>Pleosporomycetidae</taxon>
        <taxon>Pleosporales</taxon>
        <taxon>Pleosporineae</taxon>
        <taxon>Pleosporaceae</taxon>
        <taxon>Alternaria</taxon>
        <taxon>Alternaria sect. Alternaria</taxon>
        <taxon>Alternaria alternata complex</taxon>
    </lineage>
</organism>
<dbReference type="SMART" id="SM00860">
    <property type="entry name" value="SMI1_KNR4"/>
    <property type="match status" value="1"/>
</dbReference>
<dbReference type="InterPro" id="IPR018958">
    <property type="entry name" value="Knr4/Smi1-like_dom"/>
</dbReference>
<reference evidence="4" key="1">
    <citation type="journal article" date="2019" name="bioRxiv">
        <title>Genomics, evolutionary history and diagnostics of the Alternaria alternata species group including apple and Asian pear pathotypes.</title>
        <authorList>
            <person name="Armitage A.D."/>
            <person name="Cockerton H.M."/>
            <person name="Sreenivasaprasad S."/>
            <person name="Woodhall J.W."/>
            <person name="Lane C.R."/>
            <person name="Harrison R.J."/>
            <person name="Clarkson J.P."/>
        </authorList>
    </citation>
    <scope>NUCLEOTIDE SEQUENCE [LARGE SCALE GENOMIC DNA]</scope>
    <source>
        <strain evidence="4">FERA 635</strain>
    </source>
</reference>
<evidence type="ECO:0000259" key="2">
    <source>
        <dbReference type="SMART" id="SM00860"/>
    </source>
</evidence>
<accession>A0ABY0FTB8</accession>
<proteinExistence type="predicted"/>
<protein>
    <recommendedName>
        <fullName evidence="2">Knr4/Smi1-like domain-containing protein</fullName>
    </recommendedName>
</protein>
<feature type="compositionally biased region" description="Polar residues" evidence="1">
    <location>
        <begin position="102"/>
        <end position="111"/>
    </location>
</feature>
<dbReference type="Proteomes" id="UP000293195">
    <property type="component" value="Unassembled WGS sequence"/>
</dbReference>
<feature type="region of interest" description="Disordered" evidence="1">
    <location>
        <begin position="98"/>
        <end position="127"/>
    </location>
</feature>
<dbReference type="EMBL" id="PDXF01000094">
    <property type="protein sequence ID" value="RYN89033.1"/>
    <property type="molecule type" value="Genomic_DNA"/>
</dbReference>
<dbReference type="SUPFAM" id="SSF160631">
    <property type="entry name" value="SMI1/KNR4-like"/>
    <property type="match status" value="1"/>
</dbReference>